<proteinExistence type="predicted"/>
<evidence type="ECO:0000313" key="3">
    <source>
        <dbReference type="Proteomes" id="UP001521931"/>
    </source>
</evidence>
<evidence type="ECO:0000313" key="2">
    <source>
        <dbReference type="EMBL" id="MCG7322965.1"/>
    </source>
</evidence>
<organism evidence="2 3">
    <name type="scientific">Arsenicicoccus bolidensis</name>
    <dbReference type="NCBI Taxonomy" id="229480"/>
    <lineage>
        <taxon>Bacteria</taxon>
        <taxon>Bacillati</taxon>
        <taxon>Actinomycetota</taxon>
        <taxon>Actinomycetes</taxon>
        <taxon>Micrococcales</taxon>
        <taxon>Intrasporangiaceae</taxon>
        <taxon>Arsenicicoccus</taxon>
    </lineage>
</organism>
<comment type="caution">
    <text evidence="2">The sequence shown here is derived from an EMBL/GenBank/DDBJ whole genome shotgun (WGS) entry which is preliminary data.</text>
</comment>
<protein>
    <recommendedName>
        <fullName evidence="4">General secretion pathway GspH domain-containing protein</fullName>
    </recommendedName>
</protein>
<dbReference type="Proteomes" id="UP001521931">
    <property type="component" value="Unassembled WGS sequence"/>
</dbReference>
<dbReference type="EMBL" id="JAKRCV010000052">
    <property type="protein sequence ID" value="MCG7322965.1"/>
    <property type="molecule type" value="Genomic_DNA"/>
</dbReference>
<sequence>MGEFTWGDLFGSLALLGSLLGWLLSRRSAKAASLAAARAEERAERSADSAERSALAQERLSRLFETYLNHQERLGVGGAQPGPRRRAVLGGAPRPRGARWTLDRDPGGRATLTNLGDAARHVRLRGEATSTFEAPEALDVLGQGESATFVAVGDWRAGTPTLVVTWEDEDGDQQVWRRVLP</sequence>
<name>A0ABS9Q517_9MICO</name>
<evidence type="ECO:0000256" key="1">
    <source>
        <dbReference type="SAM" id="MobiDB-lite"/>
    </source>
</evidence>
<keyword evidence="3" id="KW-1185">Reference proteome</keyword>
<gene>
    <name evidence="2" type="ORF">MHL29_13860</name>
</gene>
<accession>A0ABS9Q517</accession>
<feature type="region of interest" description="Disordered" evidence="1">
    <location>
        <begin position="74"/>
        <end position="109"/>
    </location>
</feature>
<evidence type="ECO:0008006" key="4">
    <source>
        <dbReference type="Google" id="ProtNLM"/>
    </source>
</evidence>
<reference evidence="2 3" key="1">
    <citation type="submission" date="2022-02" db="EMBL/GenBank/DDBJ databases">
        <title>Uncovering new skin microbiome diversity through culturing and metagenomics.</title>
        <authorList>
            <person name="Conlan S."/>
            <person name="Deming C."/>
            <person name="Nisc Comparative Sequencing Program N."/>
            <person name="Segre J.A."/>
        </authorList>
    </citation>
    <scope>NUCLEOTIDE SEQUENCE [LARGE SCALE GENOMIC DNA]</scope>
    <source>
        <strain evidence="2 3">ACRQZ</strain>
    </source>
</reference>
<dbReference type="RefSeq" id="WP_239265420.1">
    <property type="nucleotide sequence ID" value="NZ_JAKRCV010000052.1"/>
</dbReference>